<dbReference type="CDD" id="cd07012">
    <property type="entry name" value="PBP2_Bug_TTT"/>
    <property type="match status" value="1"/>
</dbReference>
<dbReference type="InterPro" id="IPR006311">
    <property type="entry name" value="TAT_signal"/>
</dbReference>
<dbReference type="Proteomes" id="UP000249130">
    <property type="component" value="Unassembled WGS sequence"/>
</dbReference>
<dbReference type="SUPFAM" id="SSF53850">
    <property type="entry name" value="Periplasmic binding protein-like II"/>
    <property type="match status" value="1"/>
</dbReference>
<dbReference type="EMBL" id="NPEX01000300">
    <property type="protein sequence ID" value="RAI39280.1"/>
    <property type="molecule type" value="Genomic_DNA"/>
</dbReference>
<dbReference type="RefSeq" id="WP_111421935.1">
    <property type="nucleotide sequence ID" value="NZ_NPEX01000300.1"/>
</dbReference>
<proteinExistence type="inferred from homology"/>
<name>A0A327KKE6_9BRAD</name>
<dbReference type="InterPro" id="IPR042100">
    <property type="entry name" value="Bug_dom1"/>
</dbReference>
<dbReference type="PROSITE" id="PS51318">
    <property type="entry name" value="TAT"/>
    <property type="match status" value="1"/>
</dbReference>
<gene>
    <name evidence="2" type="ORF">CH341_26185</name>
</gene>
<dbReference type="PIRSF" id="PIRSF017082">
    <property type="entry name" value="YflP"/>
    <property type="match status" value="1"/>
</dbReference>
<organism evidence="2 3">
    <name type="scientific">Rhodoplanes roseus</name>
    <dbReference type="NCBI Taxonomy" id="29409"/>
    <lineage>
        <taxon>Bacteria</taxon>
        <taxon>Pseudomonadati</taxon>
        <taxon>Pseudomonadota</taxon>
        <taxon>Alphaproteobacteria</taxon>
        <taxon>Hyphomicrobiales</taxon>
        <taxon>Nitrobacteraceae</taxon>
        <taxon>Rhodoplanes</taxon>
    </lineage>
</organism>
<protein>
    <submittedName>
        <fullName evidence="2">Branched-chain alpha-keto acid dehydrogenase subunit E2</fullName>
    </submittedName>
</protein>
<keyword evidence="3" id="KW-1185">Reference proteome</keyword>
<accession>A0A327KKE6</accession>
<reference evidence="2 3" key="1">
    <citation type="submission" date="2017-07" db="EMBL/GenBank/DDBJ databases">
        <title>Draft Genome Sequences of Select Purple Nonsulfur Bacteria.</title>
        <authorList>
            <person name="Lasarre B."/>
            <person name="Mckinlay J.B."/>
        </authorList>
    </citation>
    <scope>NUCLEOTIDE SEQUENCE [LARGE SCALE GENOMIC DNA]</scope>
    <source>
        <strain evidence="2 3">DSM 5909</strain>
    </source>
</reference>
<dbReference type="AlphaFoldDB" id="A0A327KKE6"/>
<dbReference type="Gene3D" id="3.40.190.150">
    <property type="entry name" value="Bordetella uptake gene, domain 1"/>
    <property type="match status" value="1"/>
</dbReference>
<dbReference type="Gene3D" id="3.40.190.10">
    <property type="entry name" value="Periplasmic binding protein-like II"/>
    <property type="match status" value="1"/>
</dbReference>
<dbReference type="PANTHER" id="PTHR42928:SF5">
    <property type="entry name" value="BLR1237 PROTEIN"/>
    <property type="match status" value="1"/>
</dbReference>
<dbReference type="PANTHER" id="PTHR42928">
    <property type="entry name" value="TRICARBOXYLATE-BINDING PROTEIN"/>
    <property type="match status" value="1"/>
</dbReference>
<dbReference type="OrthoDB" id="8196049at2"/>
<evidence type="ECO:0000313" key="3">
    <source>
        <dbReference type="Proteomes" id="UP000249130"/>
    </source>
</evidence>
<dbReference type="Pfam" id="PF03401">
    <property type="entry name" value="TctC"/>
    <property type="match status" value="1"/>
</dbReference>
<evidence type="ECO:0000313" key="2">
    <source>
        <dbReference type="EMBL" id="RAI39280.1"/>
    </source>
</evidence>
<evidence type="ECO:0000256" key="1">
    <source>
        <dbReference type="ARBA" id="ARBA00006987"/>
    </source>
</evidence>
<dbReference type="InterPro" id="IPR005064">
    <property type="entry name" value="BUG"/>
</dbReference>
<comment type="similarity">
    <text evidence="1">Belongs to the UPF0065 (bug) family.</text>
</comment>
<comment type="caution">
    <text evidence="2">The sequence shown here is derived from an EMBL/GenBank/DDBJ whole genome shotgun (WGS) entry which is preliminary data.</text>
</comment>
<sequence length="330" mass="35233">MIDTTRRRLLIGGAAGLATVSFPRPAVHAQTAWPKERPIRIVVPFPAGAANDAMGRIAGQRLQEKLGATVVVENRPGGSAVIGTTAVLHSAPDGYTLLASAFNHIVMNLVVRGVTFDPQTDFEVVARTARAPLVMVMAPNRPERNVAEVIAAAKAQPDKWTFAVAALGAPGHLATIDFLKRAGLTMTLTPYRGTSPALTDVMGGHVQLLIDSSFALLPSARDGKVKALGIASAERSKLAPEIPTIAESGMPGFSGQSWYGIWAPKGTPLAIREQINQVMREAMADPEVLKRLEATLLEPVVETIEETRKYIADDVPRQAALLESVSFKPE</sequence>